<sequence>MEKEITPNRNFRPLTNDSVKEIQRLIAEKKERLRKIKEGEIDEDEVEEHEIEDPDPKLSVGSVLPDYLGEFPDDYVGRPLEDIDPYYADKETFIVIAKDRSIFRFSTTSACYIFTPFHPIRRLALYTLVHSLFSTLVMLTILVNCVFMTMTNPPEITEYIFTGIYTFEMTVKLLARGFVLTHFSYLRDPWNWLDFGVIGLAYITIFVDLGNLSALRTFRVLRALKTISVVPGLKTLVSALIQSVINLRDVLILTVFALCVFALVALQIYMGQLRQKCIRIIPEFMNISEYLSFWPNSTLPEDYWDNYTSWAGLGDDFLVTVPNITDQMWFLWNNNSENFQVGDISEWKICGNSSGAGICAEGYRCLPGFGPNPNYGYTNFDSFGWAALASFRLIVQDYWENLYQLILAVAGPVHIMFFIVVIFLGSFYLVNLILAVVAMSYEDASSETAEEEAEAAAKAAAEAEAEAASEAQKSVELASRKAADVYADSDTCSNNGCTTTSHSSTCRRSPNSRHSRCSVKKRTPSQLSLLTRATPRSTSRSSLSKLLHNNFFSRKRSRDELQDTFCEKTNSQGELQSLSSVSLRGSPYLQRWGSRGSQFSWRLGRFSDRENLFCDSFGEDGYSDELTLDGNRSRTGSSDVLKSQLVDSKLLFQECNGDVLHRYCNGNAPSPLDTRGDPVLLLLQENIRLNQVSDTASAAGDIEKGAGALDYDSDDEEEETLAQKLDRIFCSWSCPPAWDNFAHLCFLFICDPVMELFITLCIVLNTLFMAMDYHGKSANMEYILQQGNYAFTGIFAGEMVLKMIALGLKKYFTVGWNIFDSIIVTLSLVELGLEGVKGLSVLRSFRLLRVFKLAKSWPTLNLLISIIGNSLGALGNLTFILGIVVYIFAVIGMQLFGEYYTAEAFGGTLPRWHFQDFFHGFMIIFRVLCGEWVETMWDCMHCAGSAYPACLIMFLLTMVIGNLVILNLFLALLLSSFSSDNIGESEGTDEPNNLQIAIDKIKWFPKFLLSLCLPCIPRPKKTWPPYSDQGEEEEEEERGIHMIDGQAIIMQNGSVSKLEDPDKWSASNGVMVPIAGFDSELDITGMSPSQKKLNYDDIDEKKGSKYSLSSGSVTSGSLETLSEKEKGTLEAESTKSRSVSTLSGDKKEGEEEEEELPTKCWEDLDENAPECLCECCYKNIACCATVDETTWGPTWNAIRARAHWIIEHKWFESFIIAMILFSSLALAIEDRHIRQRPTLKKILEYADLYFTFIFFLEMLFKWLGYGYKKYFTNAWCWLDFIIVMVSLVSLVAKIMGMENVSAFKSLRTLRALRPLRAISRAEGMRVVVNALICAIPSIGNVLLVCLIFWLIFAIMGVQLFGGKYWKCVDDEGTKLNSSYVKDQFECIQKNLSWINAPINFDHVGQAYLSLFQVATFKGWMDIMYDAIDSTVGLQPEYEVNLFMYLYFVLFIIFGSFFTLNLFIGVIIENFNAQKKKGGEGSSIDLFMTEDQKKYYAAMKKLGSKSPTKGIPRPANKVQAFFYDVAMHQVFEIFIMIIIGLNMVSMMIEHYGQTQEFTDNLALVNIVFIAIFTWEMVWKMTAFGFKYFSQGWNIFDCVVVVMSILGILLEDIIEKYFVSPTLLRVIRVARIGRILRLIKGAKGIRTLIFSLAISAPALFNIGLLLFLVMFIYAIFGMISFMDVIRNKGLSEITNFETFGNSIISLFEVCTSAGWDGLLAGTMVEPPDCDPEPSEEYPNGNCGNSSLAIFFFLSYLVLNFLVMSNMYIAVILDNFSNAVAEADEGGVTEDDVDMYYSLWERYDPHATKYIHLDQVSKFLNELDAPLRVPKPNKVTIVYLDLPICTEDRVYCRDLLTKLTDKVMDTLHQEKTEEEMAEALADPERPEDYEVISSTMTRRREELAAMAVQRAFRRWMLKASIERAPEFLKREDDDEEITSMKSTDDVKDEGSPKADKSRRATLT</sequence>
<dbReference type="RefSeq" id="XP_019621217.1">
    <property type="nucleotide sequence ID" value="XM_019765658.1"/>
</dbReference>
<dbReference type="Gene3D" id="1.10.238.10">
    <property type="entry name" value="EF-hand"/>
    <property type="match status" value="1"/>
</dbReference>
<evidence type="ECO:0000256" key="8">
    <source>
        <dbReference type="ARBA" id="ARBA00022989"/>
    </source>
</evidence>
<evidence type="ECO:0000256" key="9">
    <source>
        <dbReference type="ARBA" id="ARBA00023053"/>
    </source>
</evidence>
<feature type="coiled-coil region" evidence="17">
    <location>
        <begin position="446"/>
        <end position="473"/>
    </location>
</feature>
<feature type="transmembrane region" description="Helical" evidence="16">
    <location>
        <begin position="917"/>
        <end position="937"/>
    </location>
</feature>
<comment type="similarity">
    <text evidence="16">Belongs to the sodium channel (TC 1.A.1.10) family.</text>
</comment>
<feature type="compositionally biased region" description="Low complexity" evidence="18">
    <location>
        <begin position="1106"/>
        <end position="1120"/>
    </location>
</feature>
<feature type="transmembrane region" description="Helical" evidence="16">
    <location>
        <begin position="1326"/>
        <end position="1355"/>
    </location>
</feature>
<comment type="function">
    <text evidence="16">Mediates the voltage-dependent sodium ion permeability of excitable membranes. Assuming opened or closed conformations in response to the voltage difference across the membrane, the protein forms a sodium-selective channel through which Na(+) ions may pass in accordance with their electrochemical gradient.</text>
</comment>
<feature type="domain" description="Ion transport" evidence="19">
    <location>
        <begin position="1208"/>
        <end position="1476"/>
    </location>
</feature>
<feature type="transmembrane region" description="Helical" evidence="16">
    <location>
        <begin position="1529"/>
        <end position="1547"/>
    </location>
</feature>
<feature type="transmembrane region" description="Helical" evidence="16">
    <location>
        <begin position="1745"/>
        <end position="1766"/>
    </location>
</feature>
<dbReference type="Proteomes" id="UP000515135">
    <property type="component" value="Unplaced"/>
</dbReference>
<dbReference type="SUPFAM" id="SSF81324">
    <property type="entry name" value="Voltage-gated potassium channels"/>
    <property type="match status" value="4"/>
</dbReference>
<dbReference type="Gene3D" id="1.20.120.350">
    <property type="entry name" value="Voltage-gated potassium channels. Chain C"/>
    <property type="match status" value="4"/>
</dbReference>
<dbReference type="Gene3D" id="1.10.287.70">
    <property type="match status" value="4"/>
</dbReference>
<dbReference type="InterPro" id="IPR027359">
    <property type="entry name" value="Volt_channel_dom_sf"/>
</dbReference>
<feature type="region of interest" description="Disordered" evidence="18">
    <location>
        <begin position="1924"/>
        <end position="1960"/>
    </location>
</feature>
<keyword evidence="13" id="KW-0325">Glycoprotein</keyword>
<comment type="caution">
    <text evidence="16">Lacks conserved residue(s) required for the propagation of feature annotation.</text>
</comment>
<dbReference type="GO" id="GO:0086010">
    <property type="term" value="P:membrane depolarization during action potential"/>
    <property type="evidence" value="ECO:0007669"/>
    <property type="project" value="TreeGrafter"/>
</dbReference>
<dbReference type="Pfam" id="PF00520">
    <property type="entry name" value="Ion_trans"/>
    <property type="match status" value="4"/>
</dbReference>
<feature type="compositionally biased region" description="Basic and acidic residues" evidence="18">
    <location>
        <begin position="1939"/>
        <end position="1960"/>
    </location>
</feature>
<evidence type="ECO:0000256" key="14">
    <source>
        <dbReference type="ARBA" id="ARBA00023201"/>
    </source>
</evidence>
<evidence type="ECO:0000256" key="1">
    <source>
        <dbReference type="ARBA" id="ARBA00004651"/>
    </source>
</evidence>
<keyword evidence="11 16" id="KW-0472">Membrane</keyword>
<name>A0A6P4YRB0_BRABE</name>
<evidence type="ECO:0000256" key="7">
    <source>
        <dbReference type="ARBA" id="ARBA00022882"/>
    </source>
</evidence>
<keyword evidence="6" id="KW-0677">Repeat</keyword>
<dbReference type="FunFam" id="1.20.120.350:FF:000022">
    <property type="entry name" value="Sodium channel protein"/>
    <property type="match status" value="1"/>
</dbReference>
<keyword evidence="3 16" id="KW-0894">Sodium channel</keyword>
<evidence type="ECO:0000256" key="12">
    <source>
        <dbReference type="ARBA" id="ARBA00023157"/>
    </source>
</evidence>
<feature type="domain" description="Ion transport" evidence="19">
    <location>
        <begin position="1527"/>
        <end position="1779"/>
    </location>
</feature>
<feature type="domain" description="Ion transport" evidence="19">
    <location>
        <begin position="752"/>
        <end position="980"/>
    </location>
</feature>
<feature type="transmembrane region" description="Helical" evidence="16">
    <location>
        <begin position="1646"/>
        <end position="1674"/>
    </location>
</feature>
<feature type="domain" description="Ion transport" evidence="19">
    <location>
        <begin position="130"/>
        <end position="448"/>
    </location>
</feature>
<feature type="compositionally biased region" description="Basic and acidic residues" evidence="18">
    <location>
        <begin position="1121"/>
        <end position="1135"/>
    </location>
</feature>
<dbReference type="GO" id="GO:0019228">
    <property type="term" value="P:neuronal action potential"/>
    <property type="evidence" value="ECO:0007669"/>
    <property type="project" value="TreeGrafter"/>
</dbReference>
<organism evidence="21 22">
    <name type="scientific">Branchiostoma belcheri</name>
    <name type="common">Amphioxus</name>
    <dbReference type="NCBI Taxonomy" id="7741"/>
    <lineage>
        <taxon>Eukaryota</taxon>
        <taxon>Metazoa</taxon>
        <taxon>Chordata</taxon>
        <taxon>Cephalochordata</taxon>
        <taxon>Leptocardii</taxon>
        <taxon>Amphioxiformes</taxon>
        <taxon>Branchiostomatidae</taxon>
        <taxon>Branchiostoma</taxon>
    </lineage>
</organism>
<evidence type="ECO:0000256" key="6">
    <source>
        <dbReference type="ARBA" id="ARBA00022737"/>
    </source>
</evidence>
<dbReference type="OrthoDB" id="2984333at2759"/>
<dbReference type="FunFam" id="1.20.120.350:FF:000004">
    <property type="entry name" value="Sodium channel protein"/>
    <property type="match status" value="1"/>
</dbReference>
<feature type="transmembrane region" description="Helical" evidence="16">
    <location>
        <begin position="1248"/>
        <end position="1265"/>
    </location>
</feature>
<feature type="region of interest" description="Disordered" evidence="18">
    <location>
        <begin position="496"/>
        <end position="517"/>
    </location>
</feature>
<dbReference type="GO" id="GO:0001518">
    <property type="term" value="C:voltage-gated sodium channel complex"/>
    <property type="evidence" value="ECO:0007669"/>
    <property type="project" value="UniProtKB-UniRule"/>
</dbReference>
<feature type="transmembrane region" description="Helical" evidence="16">
    <location>
        <begin position="873"/>
        <end position="897"/>
    </location>
</feature>
<feature type="transmembrane region" description="Helical" evidence="16">
    <location>
        <begin position="949"/>
        <end position="974"/>
    </location>
</feature>
<keyword evidence="9 16" id="KW-0915">Sodium</keyword>
<dbReference type="InterPro" id="IPR043203">
    <property type="entry name" value="VGCC_Ca_Na"/>
</dbReference>
<dbReference type="Gene3D" id="1.20.5.1190">
    <property type="entry name" value="iswi atpase"/>
    <property type="match status" value="1"/>
</dbReference>
<evidence type="ECO:0000256" key="10">
    <source>
        <dbReference type="ARBA" id="ARBA00023065"/>
    </source>
</evidence>
<proteinExistence type="inferred from homology"/>
<feature type="transmembrane region" description="Helical" evidence="16">
    <location>
        <begin position="195"/>
        <end position="215"/>
    </location>
</feature>
<evidence type="ECO:0000256" key="18">
    <source>
        <dbReference type="SAM" id="MobiDB-lite"/>
    </source>
</evidence>
<feature type="transmembrane region" description="Helical" evidence="16">
    <location>
        <begin position="1559"/>
        <end position="1577"/>
    </location>
</feature>
<accession>A0A6P4YRB0</accession>
<dbReference type="InterPro" id="IPR010526">
    <property type="entry name" value="Na_trans_assoc_dom"/>
</dbReference>
<evidence type="ECO:0000256" key="11">
    <source>
        <dbReference type="ARBA" id="ARBA00023136"/>
    </source>
</evidence>
<gene>
    <name evidence="22" type="primary">LOC109467627</name>
</gene>
<dbReference type="FunFam" id="1.10.287.70:FF:000046">
    <property type="entry name" value="Sodium channel protein"/>
    <property type="match status" value="1"/>
</dbReference>
<dbReference type="Pfam" id="PF06512">
    <property type="entry name" value="Na_trans_assoc"/>
    <property type="match status" value="1"/>
</dbReference>
<keyword evidence="12" id="KW-1015">Disulfide bond</keyword>
<evidence type="ECO:0000259" key="20">
    <source>
        <dbReference type="Pfam" id="PF06512"/>
    </source>
</evidence>
<dbReference type="CDD" id="cd13433">
    <property type="entry name" value="Na_channel_gate"/>
    <property type="match status" value="1"/>
</dbReference>
<dbReference type="InterPro" id="IPR005821">
    <property type="entry name" value="Ion_trans_dom"/>
</dbReference>
<comment type="subcellular location">
    <subcellularLocation>
        <location evidence="1 16">Cell membrane</location>
        <topology evidence="1 16">Multi-pass membrane protein</topology>
    </subcellularLocation>
</comment>
<dbReference type="GO" id="GO:0005248">
    <property type="term" value="F:voltage-gated sodium channel activity"/>
    <property type="evidence" value="ECO:0007669"/>
    <property type="project" value="InterPro"/>
</dbReference>
<evidence type="ECO:0000259" key="19">
    <source>
        <dbReference type="Pfam" id="PF00520"/>
    </source>
</evidence>
<evidence type="ECO:0000313" key="21">
    <source>
        <dbReference type="Proteomes" id="UP000515135"/>
    </source>
</evidence>
<feature type="compositionally biased region" description="Low complexity" evidence="18">
    <location>
        <begin position="496"/>
        <end position="509"/>
    </location>
</feature>
<evidence type="ECO:0000256" key="3">
    <source>
        <dbReference type="ARBA" id="ARBA00022461"/>
    </source>
</evidence>
<feature type="transmembrane region" description="Helical" evidence="16">
    <location>
        <begin position="741"/>
        <end position="768"/>
    </location>
</feature>
<feature type="transmembrane region" description="Helical" evidence="16">
    <location>
        <begin position="1443"/>
        <end position="1467"/>
    </location>
</feature>
<evidence type="ECO:0000256" key="17">
    <source>
        <dbReference type="SAM" id="Coils"/>
    </source>
</evidence>
<feature type="transmembrane region" description="Helical" evidence="16">
    <location>
        <begin position="789"/>
        <end position="808"/>
    </location>
</feature>
<evidence type="ECO:0000256" key="4">
    <source>
        <dbReference type="ARBA" id="ARBA00022475"/>
    </source>
</evidence>
<dbReference type="FunFam" id="1.20.120.350:FF:000019">
    <property type="entry name" value="Sodium channel protein"/>
    <property type="match status" value="1"/>
</dbReference>
<dbReference type="InterPro" id="IPR001696">
    <property type="entry name" value="Na_channel_asu"/>
</dbReference>
<feature type="region of interest" description="Disordered" evidence="18">
    <location>
        <begin position="1106"/>
        <end position="1156"/>
    </location>
</feature>
<feature type="transmembrane region" description="Helical" evidence="16">
    <location>
        <begin position="251"/>
        <end position="270"/>
    </location>
</feature>
<keyword evidence="10 16" id="KW-0406">Ion transport</keyword>
<evidence type="ECO:0000256" key="16">
    <source>
        <dbReference type="RuleBase" id="RU361132"/>
    </source>
</evidence>
<protein>
    <recommendedName>
        <fullName evidence="16">Sodium channel protein</fullName>
    </recommendedName>
</protein>
<keyword evidence="8 16" id="KW-1133">Transmembrane helix</keyword>
<keyword evidence="5 16" id="KW-0812">Transmembrane</keyword>
<dbReference type="GeneID" id="109467627"/>
<keyword evidence="17" id="KW-0175">Coiled coil</keyword>
<feature type="domain" description="Sodium ion transport-associated" evidence="20">
    <location>
        <begin position="990"/>
        <end position="1200"/>
    </location>
</feature>
<keyword evidence="14 16" id="KW-0739">Sodium transport</keyword>
<keyword evidence="4" id="KW-1003">Cell membrane</keyword>
<keyword evidence="2 16" id="KW-0813">Transport</keyword>
<feature type="transmembrane region" description="Helical" evidence="16">
    <location>
        <begin position="123"/>
        <end position="147"/>
    </location>
</feature>
<evidence type="ECO:0000256" key="13">
    <source>
        <dbReference type="ARBA" id="ARBA00023180"/>
    </source>
</evidence>
<dbReference type="PANTHER" id="PTHR10037">
    <property type="entry name" value="VOLTAGE-GATED CATION CHANNEL CALCIUM AND SODIUM"/>
    <property type="match status" value="1"/>
</dbReference>
<keyword evidence="7 16" id="KW-0851">Voltage-gated channel</keyword>
<dbReference type="FunFam" id="1.20.120.350:FF:000026">
    <property type="entry name" value="Sodium channel protein"/>
    <property type="match status" value="1"/>
</dbReference>
<dbReference type="PANTHER" id="PTHR10037:SF288">
    <property type="entry name" value="SODIUM CHANNEL PROTEIN PARA"/>
    <property type="match status" value="1"/>
</dbReference>
<evidence type="ECO:0000313" key="22">
    <source>
        <dbReference type="RefSeq" id="XP_019621217.1"/>
    </source>
</evidence>
<dbReference type="InterPro" id="IPR044564">
    <property type="entry name" value="Na_chnl_inactivation_gate"/>
</dbReference>
<dbReference type="FunFam" id="1.10.287.70:FF:000001">
    <property type="entry name" value="Sodium channel protein"/>
    <property type="match status" value="1"/>
</dbReference>
<dbReference type="PRINTS" id="PR00170">
    <property type="entry name" value="NACHANNEL"/>
</dbReference>
<evidence type="ECO:0000256" key="5">
    <source>
        <dbReference type="ARBA" id="ARBA00022692"/>
    </source>
</evidence>
<reference evidence="22" key="1">
    <citation type="submission" date="2025-08" db="UniProtKB">
        <authorList>
            <consortium name="RefSeq"/>
        </authorList>
    </citation>
    <scope>IDENTIFICATION</scope>
    <source>
        <tissue evidence="22">Gonad</tissue>
    </source>
</reference>
<keyword evidence="21" id="KW-1185">Reference proteome</keyword>
<keyword evidence="15 16" id="KW-0407">Ion channel</keyword>
<feature type="transmembrane region" description="Helical" evidence="16">
    <location>
        <begin position="1210"/>
        <end position="1228"/>
    </location>
</feature>
<evidence type="ECO:0000256" key="2">
    <source>
        <dbReference type="ARBA" id="ARBA00022448"/>
    </source>
</evidence>
<feature type="transmembrane region" description="Helical" evidence="16">
    <location>
        <begin position="1589"/>
        <end position="1608"/>
    </location>
</feature>
<feature type="transmembrane region" description="Helical" evidence="16">
    <location>
        <begin position="1277"/>
        <end position="1296"/>
    </location>
</feature>
<feature type="transmembrane region" description="Helical" evidence="16">
    <location>
        <begin position="402"/>
        <end position="430"/>
    </location>
</feature>
<evidence type="ECO:0000256" key="15">
    <source>
        <dbReference type="ARBA" id="ARBA00023303"/>
    </source>
</evidence>